<dbReference type="Proteomes" id="UP001172101">
    <property type="component" value="Unassembled WGS sequence"/>
</dbReference>
<dbReference type="GeneID" id="85325715"/>
<gene>
    <name evidence="3" type="ORF">B0T26DRAFT_719875</name>
</gene>
<feature type="region of interest" description="Disordered" evidence="1">
    <location>
        <begin position="35"/>
        <end position="64"/>
    </location>
</feature>
<evidence type="ECO:0000256" key="1">
    <source>
        <dbReference type="SAM" id="MobiDB-lite"/>
    </source>
</evidence>
<accession>A0AA40DUS7</accession>
<protein>
    <submittedName>
        <fullName evidence="3">JmjC domain, hydroxylase-domain-containing protein</fullName>
    </submittedName>
</protein>
<feature type="compositionally biased region" description="Basic and acidic residues" evidence="1">
    <location>
        <begin position="93"/>
        <end position="102"/>
    </location>
</feature>
<feature type="domain" description="JmjC" evidence="2">
    <location>
        <begin position="289"/>
        <end position="462"/>
    </location>
</feature>
<dbReference type="AlphaFoldDB" id="A0AA40DUS7"/>
<reference evidence="3" key="1">
    <citation type="submission" date="2023-06" db="EMBL/GenBank/DDBJ databases">
        <title>Genome-scale phylogeny and comparative genomics of the fungal order Sordariales.</title>
        <authorList>
            <consortium name="Lawrence Berkeley National Laboratory"/>
            <person name="Hensen N."/>
            <person name="Bonometti L."/>
            <person name="Westerberg I."/>
            <person name="Brannstrom I.O."/>
            <person name="Guillou S."/>
            <person name="Cros-Aarteil S."/>
            <person name="Calhoun S."/>
            <person name="Haridas S."/>
            <person name="Kuo A."/>
            <person name="Mondo S."/>
            <person name="Pangilinan J."/>
            <person name="Riley R."/>
            <person name="LaButti K."/>
            <person name="Andreopoulos B."/>
            <person name="Lipzen A."/>
            <person name="Chen C."/>
            <person name="Yanf M."/>
            <person name="Daum C."/>
            <person name="Ng V."/>
            <person name="Clum A."/>
            <person name="Steindorff A."/>
            <person name="Ohm R."/>
            <person name="Martin F."/>
            <person name="Silar P."/>
            <person name="Natvig D."/>
            <person name="Lalanne C."/>
            <person name="Gautier V."/>
            <person name="Ament-velasquez S.L."/>
            <person name="Kruys A."/>
            <person name="Hutchinson M.I."/>
            <person name="Powell A.J."/>
            <person name="Barry K."/>
            <person name="Miller A.N."/>
            <person name="Grigoriev I.V."/>
            <person name="Debuchy R."/>
            <person name="Gladieux P."/>
            <person name="Thoren M.H."/>
            <person name="Johannesson H."/>
        </authorList>
    </citation>
    <scope>NUCLEOTIDE SEQUENCE</scope>
    <source>
        <strain evidence="3">SMH2392-1A</strain>
    </source>
</reference>
<feature type="region of interest" description="Disordered" evidence="1">
    <location>
        <begin position="87"/>
        <end position="162"/>
    </location>
</feature>
<name>A0AA40DUS7_9PEZI</name>
<organism evidence="3 4">
    <name type="scientific">Lasiosphaeria miniovina</name>
    <dbReference type="NCBI Taxonomy" id="1954250"/>
    <lineage>
        <taxon>Eukaryota</taxon>
        <taxon>Fungi</taxon>
        <taxon>Dikarya</taxon>
        <taxon>Ascomycota</taxon>
        <taxon>Pezizomycotina</taxon>
        <taxon>Sordariomycetes</taxon>
        <taxon>Sordariomycetidae</taxon>
        <taxon>Sordariales</taxon>
        <taxon>Lasiosphaeriaceae</taxon>
        <taxon>Lasiosphaeria</taxon>
    </lineage>
</organism>
<evidence type="ECO:0000259" key="2">
    <source>
        <dbReference type="PROSITE" id="PS51184"/>
    </source>
</evidence>
<evidence type="ECO:0000313" key="3">
    <source>
        <dbReference type="EMBL" id="KAK0714202.1"/>
    </source>
</evidence>
<dbReference type="PANTHER" id="PTHR10694">
    <property type="entry name" value="LYSINE-SPECIFIC DEMETHYLASE"/>
    <property type="match status" value="1"/>
</dbReference>
<dbReference type="GO" id="GO:0000785">
    <property type="term" value="C:chromatin"/>
    <property type="evidence" value="ECO:0007669"/>
    <property type="project" value="TreeGrafter"/>
</dbReference>
<evidence type="ECO:0000313" key="4">
    <source>
        <dbReference type="Proteomes" id="UP001172101"/>
    </source>
</evidence>
<dbReference type="GO" id="GO:0032454">
    <property type="term" value="F:histone H3K9 demethylase activity"/>
    <property type="evidence" value="ECO:0007669"/>
    <property type="project" value="TreeGrafter"/>
</dbReference>
<feature type="compositionally biased region" description="Basic and acidic residues" evidence="1">
    <location>
        <begin position="482"/>
        <end position="505"/>
    </location>
</feature>
<dbReference type="Pfam" id="PF02373">
    <property type="entry name" value="JmjC"/>
    <property type="match status" value="1"/>
</dbReference>
<dbReference type="PROSITE" id="PS51184">
    <property type="entry name" value="JMJC"/>
    <property type="match status" value="1"/>
</dbReference>
<keyword evidence="4" id="KW-1185">Reference proteome</keyword>
<dbReference type="RefSeq" id="XP_060295524.1">
    <property type="nucleotide sequence ID" value="XM_060442445.1"/>
</dbReference>
<comment type="caution">
    <text evidence="3">The sequence shown here is derived from an EMBL/GenBank/DDBJ whole genome shotgun (WGS) entry which is preliminary data.</text>
</comment>
<dbReference type="GO" id="GO:0010468">
    <property type="term" value="P:regulation of gene expression"/>
    <property type="evidence" value="ECO:0007669"/>
    <property type="project" value="TreeGrafter"/>
</dbReference>
<proteinExistence type="predicted"/>
<dbReference type="PANTHER" id="PTHR10694:SF7">
    <property type="entry name" value="[HISTONE H3]-TRIMETHYL-L-LYSINE(9) DEMETHYLASE"/>
    <property type="match status" value="1"/>
</dbReference>
<dbReference type="EMBL" id="JAUIRO010000005">
    <property type="protein sequence ID" value="KAK0714202.1"/>
    <property type="molecule type" value="Genomic_DNA"/>
</dbReference>
<dbReference type="Gene3D" id="2.60.120.650">
    <property type="entry name" value="Cupin"/>
    <property type="match status" value="1"/>
</dbReference>
<dbReference type="InterPro" id="IPR003347">
    <property type="entry name" value="JmjC_dom"/>
</dbReference>
<feature type="compositionally biased region" description="Acidic residues" evidence="1">
    <location>
        <begin position="527"/>
        <end position="538"/>
    </location>
</feature>
<feature type="region of interest" description="Disordered" evidence="1">
    <location>
        <begin position="482"/>
        <end position="565"/>
    </location>
</feature>
<sequence length="686" mass="76347">MDGTRPSGHGLTSFDDVITKVENLLGRLKQARAALKPGGRVQRSGHETSAAARTLTDVDDQYSDPMSNALKSIISEATRLLEVHNSATFRSSPENHGDRPATSDDDVPTLNQQPVEDPQVPVEERSQAVTVLLRSKDANKGNRLTDKPSTDSPANLHHSSARVEHDFEENVLVLRPSVYQWQDFPAVLASARALDAEKIGAFKVVVSPELQLSLPPRDETTSRPRPCRGYRVQAFPNKTYQIEMPETRQVFRRTFPCSLPTLEAVQEHEALLNSENGLDGVYYRTDVPAETSPQRTAAGLTEESIIWPLKGNMLSRTKCSIPGLHWPYAYESGPKFGASFSEHEEHYGLYSISHLHVGRKLWKVIPPSAAVAFIQKLKESNTEIIWSCEQCVRHTAVFVPPSTLTDWGIPYTIIDQRASEVVVTMPRAYHSGFSTGYTLAEAVNYADADWTPNGHVACLPSCPDNPIPIEFLELLGPEEAQRRVEDLGREEEAREQQARKETKKQEAKKRSRKRQPVDAARPSGNGDETEESDADEERDADKESDANEGSNTSQSGGFEPAIPNVDIQDTGAASMPIFSEEPAEQITQMIDYILAQRFPPKWLGCTEHDESFRTRLKRFLPGGWLDGVLMSEVLQILYRGSGISVQDPTNMETAFTRLDQDLLQAFDALVLLVYADSCEQLQNPET</sequence>
<dbReference type="SMART" id="SM00558">
    <property type="entry name" value="JmjC"/>
    <property type="match status" value="1"/>
</dbReference>
<dbReference type="GO" id="GO:0051864">
    <property type="term" value="F:histone H3K36 demethylase activity"/>
    <property type="evidence" value="ECO:0007669"/>
    <property type="project" value="TreeGrafter"/>
</dbReference>
<feature type="compositionally biased region" description="Polar residues" evidence="1">
    <location>
        <begin position="547"/>
        <end position="556"/>
    </location>
</feature>
<dbReference type="GO" id="GO:0005634">
    <property type="term" value="C:nucleus"/>
    <property type="evidence" value="ECO:0007669"/>
    <property type="project" value="TreeGrafter"/>
</dbReference>
<feature type="compositionally biased region" description="Basic and acidic residues" evidence="1">
    <location>
        <begin position="134"/>
        <end position="149"/>
    </location>
</feature>
<dbReference type="SUPFAM" id="SSF51197">
    <property type="entry name" value="Clavaminate synthase-like"/>
    <property type="match status" value="1"/>
</dbReference>